<feature type="compositionally biased region" description="Low complexity" evidence="3">
    <location>
        <begin position="453"/>
        <end position="473"/>
    </location>
</feature>
<reference evidence="5" key="3">
    <citation type="submission" date="2025-09" db="UniProtKB">
        <authorList>
            <consortium name="Ensembl"/>
        </authorList>
    </citation>
    <scope>IDENTIFICATION</scope>
</reference>
<dbReference type="InterPro" id="IPR039034">
    <property type="entry name" value="INPP4"/>
</dbReference>
<keyword evidence="4" id="KW-0472">Membrane</keyword>
<dbReference type="AlphaFoldDB" id="A0A672IBY2"/>
<keyword evidence="2" id="KW-0443">Lipid metabolism</keyword>
<accession>A0A672IBY2</accession>
<evidence type="ECO:0000313" key="6">
    <source>
        <dbReference type="Proteomes" id="UP000472267"/>
    </source>
</evidence>
<dbReference type="PANTHER" id="PTHR12187:SF3">
    <property type="entry name" value="INOSITOL POLYPHOSPHATE 4-PHOSPHATASE TYPE II"/>
    <property type="match status" value="1"/>
</dbReference>
<name>A0A672IBY2_SALFA</name>
<keyword evidence="4" id="KW-1133">Transmembrane helix</keyword>
<reference evidence="5" key="1">
    <citation type="submission" date="2019-06" db="EMBL/GenBank/DDBJ databases">
        <authorList>
            <consortium name="Wellcome Sanger Institute Data Sharing"/>
        </authorList>
    </citation>
    <scope>NUCLEOTIDE SEQUENCE [LARGE SCALE GENOMIC DNA]</scope>
</reference>
<proteinExistence type="predicted"/>
<sequence>MSHRCSYICVLKIIFLPHLILFASFLSSPAFFPSSSSLLPLPNALVQVAVIDPHKQSLVSHACTEIVEANKDPLFLTGVTFPSEYPASPDTVVKLTVYDAKDKSQESVSKLLFAFSLYVAYLHIGKSILTPFLSSSRSSDGVCAAGTIVVSRLKMGEMEEVDVDHITTDIPSQKCPLVCESAHHSCIERENSPLTGPVFRNPVCKVYRFQTVDSKWMLVREQMEECTLSFSVPKQLLSLYMQEDMNRVQDLRELGELSPHWDNLRKEVMTRYGGIISSYQETLAELDKITGRSFKPSCCKAQKSLEFIPINLHTQRMRVTCPKKTDAFYDIVTVGAPAAHFQGFKCGGLQRLLSRYEAEKKSFSTAYQCIYYSPEHTAKAQEVLSTMSLLQPLITSLADQLLQAAHEHSSPGLRDALKNLSDKTEQFVHTLKDELVKSALLALHAARPGYVSKNQKQAPAPCQQPCQGGEQNQSPVQGLPGHSPATQVAESTAVCNNVEGLQTMTAGEGGIMPLKHQTSIPHHTEFDEEEWDRLWANVAKCLNCVIAMVDKLQERDHGKPESVPEQQQLADVITSHNPGDWKEQLCPLVTRLKECVMEVMEKAKRAMTFVLLQEAACSIPQGFLLQQRRDVVFSQALSALACGFVMRVYAGLQDEGFLRQLHLVGLVAQFESLLSTYSEEIGMLEDMEVGISDLERVVFKITEAKTDDLSDLQPLVCGRRGHFTVEVPLPQVVFQTLPEEIKEGKPLRVFPVLFNVGINEQQTIAERYCIYRCLPCFQTQTDIKELLETLGQNVVTKKRKNVEILWIAGTICRRLNGIRFTSCKSAKDRTSMSVTLEQCALLRDEHQLSKDFFVRALDCMRREGCRIENVQKNIRCRKYAFNMLQLMAFPKCYRPPEGTYGKVDS</sequence>
<evidence type="ECO:0000256" key="2">
    <source>
        <dbReference type="ARBA" id="ARBA00023098"/>
    </source>
</evidence>
<reference evidence="5" key="2">
    <citation type="submission" date="2025-08" db="UniProtKB">
        <authorList>
            <consortium name="Ensembl"/>
        </authorList>
    </citation>
    <scope>IDENTIFICATION</scope>
</reference>
<evidence type="ECO:0000256" key="1">
    <source>
        <dbReference type="ARBA" id="ARBA00022801"/>
    </source>
</evidence>
<protein>
    <submittedName>
        <fullName evidence="5">Inositol polyphosphate-4-phosphatase type II B</fullName>
    </submittedName>
</protein>
<feature type="region of interest" description="Disordered" evidence="3">
    <location>
        <begin position="452"/>
        <end position="487"/>
    </location>
</feature>
<dbReference type="GO" id="GO:0005737">
    <property type="term" value="C:cytoplasm"/>
    <property type="evidence" value="ECO:0007669"/>
    <property type="project" value="TreeGrafter"/>
</dbReference>
<keyword evidence="4" id="KW-0812">Transmembrane</keyword>
<evidence type="ECO:0000256" key="4">
    <source>
        <dbReference type="SAM" id="Phobius"/>
    </source>
</evidence>
<dbReference type="Ensembl" id="ENSSFAT00005040113.1">
    <property type="protein sequence ID" value="ENSSFAP00005038674.1"/>
    <property type="gene ID" value="ENSSFAG00005018557.1"/>
</dbReference>
<evidence type="ECO:0000313" key="5">
    <source>
        <dbReference type="Ensembl" id="ENSSFAP00005038674.1"/>
    </source>
</evidence>
<dbReference type="Gene3D" id="6.10.250.230">
    <property type="match status" value="1"/>
</dbReference>
<dbReference type="Proteomes" id="UP000472267">
    <property type="component" value="Chromosome 6"/>
</dbReference>
<keyword evidence="1" id="KW-0378">Hydrolase</keyword>
<dbReference type="GO" id="GO:0016316">
    <property type="term" value="F:phosphatidylinositol-3,4-bisphosphate 4-phosphatase activity"/>
    <property type="evidence" value="ECO:0007669"/>
    <property type="project" value="InterPro"/>
</dbReference>
<dbReference type="PANTHER" id="PTHR12187">
    <property type="entry name" value="AGAP000124-PA"/>
    <property type="match status" value="1"/>
</dbReference>
<feature type="transmembrane region" description="Helical" evidence="4">
    <location>
        <begin position="7"/>
        <end position="32"/>
    </location>
</feature>
<keyword evidence="6" id="KW-1185">Reference proteome</keyword>
<organism evidence="5 6">
    <name type="scientific">Salarias fasciatus</name>
    <name type="common">Jewelled blenny</name>
    <name type="synonym">Blennius fasciatus</name>
    <dbReference type="NCBI Taxonomy" id="181472"/>
    <lineage>
        <taxon>Eukaryota</taxon>
        <taxon>Metazoa</taxon>
        <taxon>Chordata</taxon>
        <taxon>Craniata</taxon>
        <taxon>Vertebrata</taxon>
        <taxon>Euteleostomi</taxon>
        <taxon>Actinopterygii</taxon>
        <taxon>Neopterygii</taxon>
        <taxon>Teleostei</taxon>
        <taxon>Neoteleostei</taxon>
        <taxon>Acanthomorphata</taxon>
        <taxon>Ovalentaria</taxon>
        <taxon>Blenniimorphae</taxon>
        <taxon>Blenniiformes</taxon>
        <taxon>Blennioidei</taxon>
        <taxon>Blenniidae</taxon>
        <taxon>Salariinae</taxon>
        <taxon>Salarias</taxon>
    </lineage>
</organism>
<evidence type="ECO:0000256" key="3">
    <source>
        <dbReference type="SAM" id="MobiDB-lite"/>
    </source>
</evidence>
<gene>
    <name evidence="5" type="primary">inpp4b</name>
</gene>